<dbReference type="PANTHER" id="PTHR43679">
    <property type="entry name" value="OCTANOYLTRANSFERASE LIPM-RELATED"/>
    <property type="match status" value="1"/>
</dbReference>
<dbReference type="CDD" id="cd16443">
    <property type="entry name" value="LplA"/>
    <property type="match status" value="1"/>
</dbReference>
<evidence type="ECO:0000259" key="1">
    <source>
        <dbReference type="PROSITE" id="PS51733"/>
    </source>
</evidence>
<dbReference type="SUPFAM" id="SSF55681">
    <property type="entry name" value="Class II aaRS and biotin synthetases"/>
    <property type="match status" value="1"/>
</dbReference>
<reference evidence="2 3" key="1">
    <citation type="submission" date="2023-07" db="EMBL/GenBank/DDBJ databases">
        <title>Genomic Encyclopedia of Type Strains, Phase IV (KMG-IV): sequencing the most valuable type-strain genomes for metagenomic binning, comparative biology and taxonomic classification.</title>
        <authorList>
            <person name="Goeker M."/>
        </authorList>
    </citation>
    <scope>NUCLEOTIDE SEQUENCE [LARGE SCALE GENOMIC DNA]</scope>
    <source>
        <strain evidence="2 3">DSM 46876</strain>
    </source>
</reference>
<comment type="caution">
    <text evidence="2">The sequence shown here is derived from an EMBL/GenBank/DDBJ whole genome shotgun (WGS) entry which is preliminary data.</text>
</comment>
<dbReference type="PROSITE" id="PS51733">
    <property type="entry name" value="BPL_LPL_CATALYTIC"/>
    <property type="match status" value="1"/>
</dbReference>
<name>A0AAJ1TMV1_9BACL</name>
<protein>
    <submittedName>
        <fullName evidence="2">Lipoate-protein ligase A</fullName>
        <ecNumber evidence="2">6.3.1.20</ecNumber>
    </submittedName>
</protein>
<dbReference type="GO" id="GO:0016979">
    <property type="term" value="F:lipoate-protein ligase activity"/>
    <property type="evidence" value="ECO:0007669"/>
    <property type="project" value="UniProtKB-EC"/>
</dbReference>
<gene>
    <name evidence="2" type="ORF">J2Z48_001609</name>
</gene>
<dbReference type="EC" id="6.3.1.20" evidence="2"/>
<dbReference type="GO" id="GO:0009249">
    <property type="term" value="P:protein lipoylation"/>
    <property type="evidence" value="ECO:0007669"/>
    <property type="project" value="UniProtKB-ARBA"/>
</dbReference>
<dbReference type="InterPro" id="IPR004143">
    <property type="entry name" value="BPL_LPL_catalytic"/>
</dbReference>
<organism evidence="2 3">
    <name type="scientific">Croceifilum oryzae</name>
    <dbReference type="NCBI Taxonomy" id="1553429"/>
    <lineage>
        <taxon>Bacteria</taxon>
        <taxon>Bacillati</taxon>
        <taxon>Bacillota</taxon>
        <taxon>Bacilli</taxon>
        <taxon>Bacillales</taxon>
        <taxon>Thermoactinomycetaceae</taxon>
        <taxon>Croceifilum</taxon>
    </lineage>
</organism>
<feature type="domain" description="BPL/LPL catalytic" evidence="1">
    <location>
        <begin position="33"/>
        <end position="243"/>
    </location>
</feature>
<dbReference type="AlphaFoldDB" id="A0AAJ1TMV1"/>
<proteinExistence type="predicted"/>
<evidence type="ECO:0000313" key="3">
    <source>
        <dbReference type="Proteomes" id="UP001238450"/>
    </source>
</evidence>
<sequence>MNNTKWRLIPYQSHAPAWNMALDEAILTAISENQAPPTLRFYGWNPATLSIGYFQRAEKEVNLERLKELGWGFVRRMTGGRAVLHDSELTYSIIAPETHPSVQGSVSESYRYLSQGLLRGYQNLGIEAELAPPAKSSKGIQSAACFDAPSDYELVVHGRKAAGSAQVRQKGVVLQHGSILLDLDIERLFEVLMFSTEEIRNARKQELEQKAVSIHQCSSQPFYIQEVEHAFTQGMIEGLELDVEVGKLSPYEEEMAHQLVQNKYANDDWNYKR</sequence>
<dbReference type="RefSeq" id="WP_307252479.1">
    <property type="nucleotide sequence ID" value="NZ_JAUSUV010000006.1"/>
</dbReference>
<evidence type="ECO:0000313" key="2">
    <source>
        <dbReference type="EMBL" id="MDQ0417436.1"/>
    </source>
</evidence>
<dbReference type="Proteomes" id="UP001238450">
    <property type="component" value="Unassembled WGS sequence"/>
</dbReference>
<keyword evidence="2" id="KW-0436">Ligase</keyword>
<dbReference type="Gene3D" id="3.30.930.10">
    <property type="entry name" value="Bira Bifunctional Protein, Domain 2"/>
    <property type="match status" value="1"/>
</dbReference>
<keyword evidence="3" id="KW-1185">Reference proteome</keyword>
<dbReference type="InterPro" id="IPR050664">
    <property type="entry name" value="Octanoyltrans_LipM/LipL"/>
</dbReference>
<dbReference type="PANTHER" id="PTHR43679:SF2">
    <property type="entry name" value="OCTANOYL-[GCVH]:PROTEIN N-OCTANOYLTRANSFERASE"/>
    <property type="match status" value="1"/>
</dbReference>
<accession>A0AAJ1TMV1</accession>
<dbReference type="EMBL" id="JAUSUV010000006">
    <property type="protein sequence ID" value="MDQ0417436.1"/>
    <property type="molecule type" value="Genomic_DNA"/>
</dbReference>
<dbReference type="InterPro" id="IPR045864">
    <property type="entry name" value="aa-tRNA-synth_II/BPL/LPL"/>
</dbReference>
<dbReference type="Pfam" id="PF21948">
    <property type="entry name" value="LplA-B_cat"/>
    <property type="match status" value="1"/>
</dbReference>